<gene>
    <name evidence="1" type="ORF">BK673_06670</name>
</gene>
<evidence type="ECO:0008006" key="3">
    <source>
        <dbReference type="Google" id="ProtNLM"/>
    </source>
</evidence>
<sequence length="395" mass="45298">MININKVYSADFIESYLQFTLGEHVAPRIQQMLTKVPVGLKDDVSSAFSRAELIKMLTGRPAVLEELAIRIFSQFPAIAECYCYSYLLRDIDLPVEALKLDLKSVSQRASFDRAILDTITSLQGLVSSYSLFRTPRFIEFLESDISRSKKKRYLCRLINSQLGKSHVTEDDKKPFPDWVKALAWCFDYEVMSKKFAHVIVDQLAITVCPYCALECVQAFPEINVRPELDHFFPKSRFPFLAVGLYNLIPAGGICNQRHKRDKPMLGRMNPYLTGFELGTVFKFGFLPGGDLRNNISIEILPQGCSLKDGHVEMFRLEALYRGMGDLREWLAVTYEARQWFKEMGQLNDVDFNKPPYQIYIDLKNPVTKVRAQKFKVDALNDLFNQKLEVIIPAVT</sequence>
<proteinExistence type="predicted"/>
<dbReference type="Proteomes" id="UP000283619">
    <property type="component" value="Unassembled WGS sequence"/>
</dbReference>
<organism evidence="1 2">
    <name type="scientific">Pseudomonas fluorescens</name>
    <dbReference type="NCBI Taxonomy" id="294"/>
    <lineage>
        <taxon>Bacteria</taxon>
        <taxon>Pseudomonadati</taxon>
        <taxon>Pseudomonadota</taxon>
        <taxon>Gammaproteobacteria</taxon>
        <taxon>Pseudomonadales</taxon>
        <taxon>Pseudomonadaceae</taxon>
        <taxon>Pseudomonas</taxon>
    </lineage>
</organism>
<comment type="caution">
    <text evidence="1">The sequence shown here is derived from an EMBL/GenBank/DDBJ whole genome shotgun (WGS) entry which is preliminary data.</text>
</comment>
<dbReference type="RefSeq" id="WP_123593312.1">
    <property type="nucleotide sequence ID" value="NZ_MOBZ01000004.1"/>
</dbReference>
<protein>
    <recommendedName>
        <fullName evidence="3">HNH nuclease domain-containing protein</fullName>
    </recommendedName>
</protein>
<dbReference type="EMBL" id="MOBZ01000004">
    <property type="protein sequence ID" value="ROO12218.1"/>
    <property type="molecule type" value="Genomic_DNA"/>
</dbReference>
<dbReference type="AlphaFoldDB" id="A0A423PA04"/>
<evidence type="ECO:0000313" key="1">
    <source>
        <dbReference type="EMBL" id="ROO12218.1"/>
    </source>
</evidence>
<accession>A0A423PA04</accession>
<name>A0A423PA04_PSEFL</name>
<evidence type="ECO:0000313" key="2">
    <source>
        <dbReference type="Proteomes" id="UP000283619"/>
    </source>
</evidence>
<reference evidence="1 2" key="1">
    <citation type="submission" date="2016-10" db="EMBL/GenBank/DDBJ databases">
        <title>Comparative genome analysis of multiple Pseudomonas spp. focuses on biocontrol and plant growth promoting traits.</title>
        <authorList>
            <person name="Tao X.-Y."/>
            <person name="Taylor C.G."/>
        </authorList>
    </citation>
    <scope>NUCLEOTIDE SEQUENCE [LARGE SCALE GENOMIC DNA]</scope>
    <source>
        <strain evidence="1 2">36G2</strain>
    </source>
</reference>